<dbReference type="InterPro" id="IPR016181">
    <property type="entry name" value="Acyl_CoA_acyltransferase"/>
</dbReference>
<dbReference type="PANTHER" id="PTHR43451:SF1">
    <property type="entry name" value="ACETYLTRANSFERASE"/>
    <property type="match status" value="1"/>
</dbReference>
<comment type="caution">
    <text evidence="2">The sequence shown here is derived from an EMBL/GenBank/DDBJ whole genome shotgun (WGS) entry which is preliminary data.</text>
</comment>
<dbReference type="PANTHER" id="PTHR43451">
    <property type="entry name" value="ACETYLTRANSFERASE (GNAT) FAMILY PROTEIN"/>
    <property type="match status" value="1"/>
</dbReference>
<organism evidence="2 3">
    <name type="scientific">Candidatus Entotheonella gemina</name>
    <dbReference type="NCBI Taxonomy" id="1429439"/>
    <lineage>
        <taxon>Bacteria</taxon>
        <taxon>Pseudomonadati</taxon>
        <taxon>Nitrospinota/Tectimicrobiota group</taxon>
        <taxon>Candidatus Tectimicrobiota</taxon>
        <taxon>Candidatus Entotheonellia</taxon>
        <taxon>Candidatus Entotheonellales</taxon>
        <taxon>Candidatus Entotheonellaceae</taxon>
        <taxon>Candidatus Entotheonella</taxon>
    </lineage>
</organism>
<dbReference type="GO" id="GO:0016747">
    <property type="term" value="F:acyltransferase activity, transferring groups other than amino-acyl groups"/>
    <property type="evidence" value="ECO:0007669"/>
    <property type="project" value="InterPro"/>
</dbReference>
<dbReference type="SUPFAM" id="SSF55729">
    <property type="entry name" value="Acyl-CoA N-acyltransferases (Nat)"/>
    <property type="match status" value="1"/>
</dbReference>
<gene>
    <name evidence="2" type="ORF">ETSY2_51695</name>
</gene>
<proteinExistence type="predicted"/>
<dbReference type="PROSITE" id="PS51186">
    <property type="entry name" value="GNAT"/>
    <property type="match status" value="1"/>
</dbReference>
<feature type="domain" description="N-acetyltransferase" evidence="1">
    <location>
        <begin position="1"/>
        <end position="152"/>
    </location>
</feature>
<dbReference type="Gene3D" id="3.40.630.30">
    <property type="match status" value="1"/>
</dbReference>
<name>W4L5H2_9BACT</name>
<reference evidence="2 3" key="1">
    <citation type="journal article" date="2014" name="Nature">
        <title>An environmental bacterial taxon with a large and distinct metabolic repertoire.</title>
        <authorList>
            <person name="Wilson M.C."/>
            <person name="Mori T."/>
            <person name="Ruckert C."/>
            <person name="Uria A.R."/>
            <person name="Helf M.J."/>
            <person name="Takada K."/>
            <person name="Gernert C."/>
            <person name="Steffens U.A."/>
            <person name="Heycke N."/>
            <person name="Schmitt S."/>
            <person name="Rinke C."/>
            <person name="Helfrich E.J."/>
            <person name="Brachmann A.O."/>
            <person name="Gurgui C."/>
            <person name="Wakimoto T."/>
            <person name="Kracht M."/>
            <person name="Crusemann M."/>
            <person name="Hentschel U."/>
            <person name="Abe I."/>
            <person name="Matsunaga S."/>
            <person name="Kalinowski J."/>
            <person name="Takeyama H."/>
            <person name="Piel J."/>
        </authorList>
    </citation>
    <scope>NUCLEOTIDE SEQUENCE [LARGE SCALE GENOMIC DNA]</scope>
    <source>
        <strain evidence="3">TSY2</strain>
    </source>
</reference>
<evidence type="ECO:0000259" key="1">
    <source>
        <dbReference type="PROSITE" id="PS51186"/>
    </source>
</evidence>
<accession>W4L5H2</accession>
<dbReference type="CDD" id="cd04301">
    <property type="entry name" value="NAT_SF"/>
    <property type="match status" value="1"/>
</dbReference>
<dbReference type="EMBL" id="AZHX01002680">
    <property type="protein sequence ID" value="ETW93277.1"/>
    <property type="molecule type" value="Genomic_DNA"/>
</dbReference>
<sequence>MRIRNYEPSDAREIADLFHDAIHAIGTESYSREQVEAWAPTPPDYDHWQRRLDCKQPFVAEINQKIVGFIELDPDGHIDCMYTHKDYQRQGIAGQLYDHLKMIAGQQGIRRLYVEASKLARPFFEARGFDLVKENIIERHGQQLVNYSMELNEFTFHRI</sequence>
<dbReference type="InterPro" id="IPR052564">
    <property type="entry name" value="N-acetyltrans/Recomb-assoc"/>
</dbReference>
<dbReference type="Proteomes" id="UP000019140">
    <property type="component" value="Unassembled WGS sequence"/>
</dbReference>
<evidence type="ECO:0000313" key="2">
    <source>
        <dbReference type="EMBL" id="ETW93277.1"/>
    </source>
</evidence>
<protein>
    <recommendedName>
        <fullName evidence="1">N-acetyltransferase domain-containing protein</fullName>
    </recommendedName>
</protein>
<dbReference type="HOGENOM" id="CLU_087351_0_1_7"/>
<evidence type="ECO:0000313" key="3">
    <source>
        <dbReference type="Proteomes" id="UP000019140"/>
    </source>
</evidence>
<dbReference type="InterPro" id="IPR000182">
    <property type="entry name" value="GNAT_dom"/>
</dbReference>
<dbReference type="Pfam" id="PF13673">
    <property type="entry name" value="Acetyltransf_10"/>
    <property type="match status" value="1"/>
</dbReference>
<dbReference type="AlphaFoldDB" id="W4L5H2"/>
<keyword evidence="3" id="KW-1185">Reference proteome</keyword>